<keyword evidence="8" id="KW-0677">Repeat</keyword>
<comment type="subcellular location">
    <subcellularLocation>
        <location evidence="1">Membrane</location>
        <topology evidence="1">Single-pass membrane protein</topology>
    </subcellularLocation>
</comment>
<evidence type="ECO:0000259" key="18">
    <source>
        <dbReference type="PROSITE" id="PS50011"/>
    </source>
</evidence>
<dbReference type="InterPro" id="IPR024788">
    <property type="entry name" value="Malectin-like_Carb-bd_dom"/>
</dbReference>
<dbReference type="Proteomes" id="UP000694861">
    <property type="component" value="Linkage group LG4"/>
</dbReference>
<evidence type="ECO:0000256" key="16">
    <source>
        <dbReference type="PROSITE-ProRule" id="PRU10141"/>
    </source>
</evidence>
<dbReference type="RefSeq" id="XP_016649118.1">
    <property type="nucleotide sequence ID" value="XM_016793632.1"/>
</dbReference>
<keyword evidence="6" id="KW-0812">Transmembrane</keyword>
<evidence type="ECO:0000256" key="2">
    <source>
        <dbReference type="ARBA" id="ARBA00012513"/>
    </source>
</evidence>
<dbReference type="PROSITE" id="PS50011">
    <property type="entry name" value="PROTEIN_KINASE_DOM"/>
    <property type="match status" value="1"/>
</dbReference>
<feature type="domain" description="Protein kinase" evidence="18">
    <location>
        <begin position="588"/>
        <end position="859"/>
    </location>
</feature>
<protein>
    <recommendedName>
        <fullName evidence="2">non-specific serine/threonine protein kinase</fullName>
        <ecNumber evidence="2">2.7.11.1</ecNumber>
    </recommendedName>
</protein>
<keyword evidence="19" id="KW-1185">Reference proteome</keyword>
<dbReference type="CDD" id="cd14066">
    <property type="entry name" value="STKc_IRAK"/>
    <property type="match status" value="1"/>
</dbReference>
<dbReference type="PROSITE" id="PS00107">
    <property type="entry name" value="PROTEIN_KINASE_ATP"/>
    <property type="match status" value="1"/>
</dbReference>
<feature type="binding site" evidence="16">
    <location>
        <position position="615"/>
    </location>
    <ligand>
        <name>ATP</name>
        <dbReference type="ChEBI" id="CHEBI:30616"/>
    </ligand>
</feature>
<feature type="signal peptide" evidence="17">
    <location>
        <begin position="1"/>
        <end position="41"/>
    </location>
</feature>
<dbReference type="InterPro" id="IPR008271">
    <property type="entry name" value="Ser/Thr_kinase_AS"/>
</dbReference>
<dbReference type="Pfam" id="PF12819">
    <property type="entry name" value="Malectin_like"/>
    <property type="match status" value="1"/>
</dbReference>
<evidence type="ECO:0000256" key="4">
    <source>
        <dbReference type="ARBA" id="ARBA00022614"/>
    </source>
</evidence>
<keyword evidence="11 16" id="KW-0067">ATP-binding</keyword>
<dbReference type="InterPro" id="IPR017441">
    <property type="entry name" value="Protein_kinase_ATP_BS"/>
</dbReference>
<accession>A0ABM1LNZ1</accession>
<keyword evidence="4" id="KW-0433">Leucine-rich repeat</keyword>
<evidence type="ECO:0000256" key="8">
    <source>
        <dbReference type="ARBA" id="ARBA00022737"/>
    </source>
</evidence>
<dbReference type="InterPro" id="IPR032675">
    <property type="entry name" value="LRR_dom_sf"/>
</dbReference>
<gene>
    <name evidence="20" type="primary">LOC103329200</name>
</gene>
<evidence type="ECO:0000256" key="9">
    <source>
        <dbReference type="ARBA" id="ARBA00022741"/>
    </source>
</evidence>
<dbReference type="Pfam" id="PF07714">
    <property type="entry name" value="PK_Tyr_Ser-Thr"/>
    <property type="match status" value="1"/>
</dbReference>
<reference evidence="20" key="2">
    <citation type="submission" date="2025-08" db="UniProtKB">
        <authorList>
            <consortium name="RefSeq"/>
        </authorList>
    </citation>
    <scope>IDENTIFICATION</scope>
</reference>
<dbReference type="Gene3D" id="1.10.510.10">
    <property type="entry name" value="Transferase(Phosphotransferase) domain 1"/>
    <property type="match status" value="1"/>
</dbReference>
<comment type="catalytic activity">
    <reaction evidence="15">
        <text>L-seryl-[protein] + ATP = O-phospho-L-seryl-[protein] + ADP + H(+)</text>
        <dbReference type="Rhea" id="RHEA:17989"/>
        <dbReference type="Rhea" id="RHEA-COMP:9863"/>
        <dbReference type="Rhea" id="RHEA-COMP:11604"/>
        <dbReference type="ChEBI" id="CHEBI:15378"/>
        <dbReference type="ChEBI" id="CHEBI:29999"/>
        <dbReference type="ChEBI" id="CHEBI:30616"/>
        <dbReference type="ChEBI" id="CHEBI:83421"/>
        <dbReference type="ChEBI" id="CHEBI:456216"/>
        <dbReference type="EC" id="2.7.11.1"/>
    </reaction>
</comment>
<keyword evidence="3" id="KW-0723">Serine/threonine-protein kinase</keyword>
<evidence type="ECO:0000256" key="5">
    <source>
        <dbReference type="ARBA" id="ARBA00022679"/>
    </source>
</evidence>
<dbReference type="PANTHER" id="PTHR45631">
    <property type="entry name" value="OS07G0107800 PROTEIN-RELATED"/>
    <property type="match status" value="1"/>
</dbReference>
<proteinExistence type="predicted"/>
<evidence type="ECO:0000256" key="6">
    <source>
        <dbReference type="ARBA" id="ARBA00022692"/>
    </source>
</evidence>
<evidence type="ECO:0000256" key="15">
    <source>
        <dbReference type="ARBA" id="ARBA00048679"/>
    </source>
</evidence>
<dbReference type="PANTHER" id="PTHR45631:SF190">
    <property type="entry name" value="PROTEIN KINASE DOMAIN-CONTAINING PROTEIN"/>
    <property type="match status" value="1"/>
</dbReference>
<sequence>MWLRKDQHLCLASQSLMMSRTVKQFLFTLHLGLSFLLLVHAQDDQSEFISIDCGLQKVTYTETTTKIRYVSDASFIDTGESKSVLNEFRDDYQQPYWSLRSFPEGTRNCYNINVTSGIKYLIRASFVYGNYDGQEKAPEFELHLGANLWESIRFENASVGAADKELIHVPLRSYIHVCLVNTGSGVPFISAIELRPLLNASYPTQVGSLALEMRFDTGQEPTDSEGYRYPFDVHDRFWDAYDRDDWAQLSTSQTIDSGSSNDYQPPPIVMRTAATPRSANASLDFFWLPADDKASYYVYMHFAEVEKLQANQSRLQYITRNGQVFYDLFAPDYLYTNTIFSPAALSGGQYNFSIRKAENSTLPPILNAIEIYTLKEFLELETNQEDIDAINIIKSTYKIKKNWQGDPCAPQAYLLEGVKCSYPQNESPRIISLDLSSSGLTGEIAPSISNLTVIQTLDLSNNNLTGPIPDFLSQLPDLNVINLEKNKLTGLVPVGLIERRKNGFLSLSLCANPNLSGNVSCKKKRNFVIPVVASVAGISILLLSVAALCWGINRKRQPGAVTDANPIIAPVEATKRQFTYSEILQITNNLKRILGKGGFGTVYHGCIDKTQVAVKMLSPSSVQGLQQFHAEVNLLMRVHHINLTSLVGYCNDENHIGLVYEYMENGNLQAYLSDSTPVVFTWEGRLQIATDAAQGLEYLHYGCSPPIIHRDVKSTNILLNEYFQAKLSDFGLSRNFPVEDGTHILTGVAGTPGYLAPEYNMSNRLNEKSDVYSFGVVLLEIIAGRPAFINAHERIHISKWVGLLLPKGDIYSIVDPRLERSFNVSSVWKAVELAMACVSKHPINRPSMSQVLVELKECLATELARTKQSGNHTEIGNSIEMMSQNSIAMLRPSVR</sequence>
<evidence type="ECO:0000256" key="17">
    <source>
        <dbReference type="SAM" id="SignalP"/>
    </source>
</evidence>
<dbReference type="SUPFAM" id="SSF56112">
    <property type="entry name" value="Protein kinase-like (PK-like)"/>
    <property type="match status" value="1"/>
</dbReference>
<dbReference type="Gene3D" id="3.30.200.20">
    <property type="entry name" value="Phosphorylase Kinase, domain 1"/>
    <property type="match status" value="1"/>
</dbReference>
<dbReference type="InterPro" id="IPR000719">
    <property type="entry name" value="Prot_kinase_dom"/>
</dbReference>
<evidence type="ECO:0000256" key="12">
    <source>
        <dbReference type="ARBA" id="ARBA00022989"/>
    </source>
</evidence>
<keyword evidence="10" id="KW-0418">Kinase</keyword>
<evidence type="ECO:0000256" key="11">
    <source>
        <dbReference type="ARBA" id="ARBA00022840"/>
    </source>
</evidence>
<name>A0ABM1LNZ1_PRUMU</name>
<evidence type="ECO:0000256" key="14">
    <source>
        <dbReference type="ARBA" id="ARBA00047899"/>
    </source>
</evidence>
<dbReference type="Gene3D" id="3.80.10.10">
    <property type="entry name" value="Ribonuclease Inhibitor"/>
    <property type="match status" value="1"/>
</dbReference>
<dbReference type="EC" id="2.7.11.1" evidence="2"/>
<dbReference type="SMART" id="SM00220">
    <property type="entry name" value="S_TKc"/>
    <property type="match status" value="1"/>
</dbReference>
<evidence type="ECO:0000256" key="3">
    <source>
        <dbReference type="ARBA" id="ARBA00022527"/>
    </source>
</evidence>
<keyword evidence="5" id="KW-0808">Transferase</keyword>
<evidence type="ECO:0000256" key="1">
    <source>
        <dbReference type="ARBA" id="ARBA00004167"/>
    </source>
</evidence>
<evidence type="ECO:0000256" key="7">
    <source>
        <dbReference type="ARBA" id="ARBA00022729"/>
    </source>
</evidence>
<dbReference type="Pfam" id="PF00560">
    <property type="entry name" value="LRR_1"/>
    <property type="match status" value="1"/>
</dbReference>
<evidence type="ECO:0000313" key="20">
    <source>
        <dbReference type="RefSeq" id="XP_016649118.1"/>
    </source>
</evidence>
<comment type="catalytic activity">
    <reaction evidence="14">
        <text>L-threonyl-[protein] + ATP = O-phospho-L-threonyl-[protein] + ADP + H(+)</text>
        <dbReference type="Rhea" id="RHEA:46608"/>
        <dbReference type="Rhea" id="RHEA-COMP:11060"/>
        <dbReference type="Rhea" id="RHEA-COMP:11605"/>
        <dbReference type="ChEBI" id="CHEBI:15378"/>
        <dbReference type="ChEBI" id="CHEBI:30013"/>
        <dbReference type="ChEBI" id="CHEBI:30616"/>
        <dbReference type="ChEBI" id="CHEBI:61977"/>
        <dbReference type="ChEBI" id="CHEBI:456216"/>
        <dbReference type="EC" id="2.7.11.1"/>
    </reaction>
</comment>
<evidence type="ECO:0000313" key="19">
    <source>
        <dbReference type="Proteomes" id="UP000694861"/>
    </source>
</evidence>
<dbReference type="SUPFAM" id="SSF52058">
    <property type="entry name" value="L domain-like"/>
    <property type="match status" value="1"/>
</dbReference>
<evidence type="ECO:0000256" key="10">
    <source>
        <dbReference type="ARBA" id="ARBA00022777"/>
    </source>
</evidence>
<dbReference type="InterPro" id="IPR001245">
    <property type="entry name" value="Ser-Thr/Tyr_kinase_cat_dom"/>
</dbReference>
<feature type="chain" id="PRO_5046018671" description="non-specific serine/threonine protein kinase" evidence="17">
    <location>
        <begin position="42"/>
        <end position="895"/>
    </location>
</feature>
<evidence type="ECO:0000256" key="13">
    <source>
        <dbReference type="ARBA" id="ARBA00023136"/>
    </source>
</evidence>
<keyword evidence="12" id="KW-1133">Transmembrane helix</keyword>
<organism evidence="19 20">
    <name type="scientific">Prunus mume</name>
    <name type="common">Japanese apricot</name>
    <name type="synonym">Armeniaca mume</name>
    <dbReference type="NCBI Taxonomy" id="102107"/>
    <lineage>
        <taxon>Eukaryota</taxon>
        <taxon>Viridiplantae</taxon>
        <taxon>Streptophyta</taxon>
        <taxon>Embryophyta</taxon>
        <taxon>Tracheophyta</taxon>
        <taxon>Spermatophyta</taxon>
        <taxon>Magnoliopsida</taxon>
        <taxon>eudicotyledons</taxon>
        <taxon>Gunneridae</taxon>
        <taxon>Pentapetalae</taxon>
        <taxon>rosids</taxon>
        <taxon>fabids</taxon>
        <taxon>Rosales</taxon>
        <taxon>Rosaceae</taxon>
        <taxon>Amygdaloideae</taxon>
        <taxon>Amygdaleae</taxon>
        <taxon>Prunus</taxon>
    </lineage>
</organism>
<keyword evidence="13" id="KW-0472">Membrane</keyword>
<keyword evidence="7 17" id="KW-0732">Signal</keyword>
<dbReference type="InterPro" id="IPR001611">
    <property type="entry name" value="Leu-rich_rpt"/>
</dbReference>
<keyword evidence="9 16" id="KW-0547">Nucleotide-binding</keyword>
<reference evidence="19" key="1">
    <citation type="journal article" date="2012" name="Nat. Commun.">
        <title>The genome of Prunus mume.</title>
        <authorList>
            <person name="Zhang Q."/>
            <person name="Chen W."/>
            <person name="Sun L."/>
            <person name="Zhao F."/>
            <person name="Huang B."/>
            <person name="Yang W."/>
            <person name="Tao Y."/>
            <person name="Wang J."/>
            <person name="Yuan Z."/>
            <person name="Fan G."/>
            <person name="Xing Z."/>
            <person name="Han C."/>
            <person name="Pan H."/>
            <person name="Zhong X."/>
            <person name="Shi W."/>
            <person name="Liang X."/>
            <person name="Du D."/>
            <person name="Sun F."/>
            <person name="Xu Z."/>
            <person name="Hao R."/>
            <person name="Lv T."/>
            <person name="Lv Y."/>
            <person name="Zheng Z."/>
            <person name="Sun M."/>
            <person name="Luo L."/>
            <person name="Cai M."/>
            <person name="Gao Y."/>
            <person name="Wang J."/>
            <person name="Yin Y."/>
            <person name="Xu X."/>
            <person name="Cheng T."/>
            <person name="Wang J."/>
        </authorList>
    </citation>
    <scope>NUCLEOTIDE SEQUENCE [LARGE SCALE GENOMIC DNA]</scope>
</reference>
<dbReference type="PROSITE" id="PS00108">
    <property type="entry name" value="PROTEIN_KINASE_ST"/>
    <property type="match status" value="1"/>
</dbReference>
<dbReference type="GeneID" id="103329200"/>
<dbReference type="InterPro" id="IPR011009">
    <property type="entry name" value="Kinase-like_dom_sf"/>
</dbReference>